<dbReference type="RefSeq" id="XP_066703303.1">
    <property type="nucleotide sequence ID" value="XM_066840676.1"/>
</dbReference>
<dbReference type="PANTHER" id="PTHR33567">
    <property type="entry name" value="CHROMATE ION TRANSPORTER (EUROFUNG)"/>
    <property type="match status" value="1"/>
</dbReference>
<keyword evidence="1" id="KW-1133">Transmembrane helix</keyword>
<keyword evidence="1" id="KW-0472">Membrane</keyword>
<gene>
    <name evidence="2" type="ORF">PG986_004454</name>
</gene>
<evidence type="ECO:0000313" key="3">
    <source>
        <dbReference type="Proteomes" id="UP001391051"/>
    </source>
</evidence>
<dbReference type="Proteomes" id="UP001391051">
    <property type="component" value="Unassembled WGS sequence"/>
</dbReference>
<feature type="transmembrane region" description="Helical" evidence="1">
    <location>
        <begin position="102"/>
        <end position="119"/>
    </location>
</feature>
<dbReference type="GeneID" id="92073738"/>
<name>A0ABR1QMM9_9PEZI</name>
<feature type="transmembrane region" description="Helical" evidence="1">
    <location>
        <begin position="71"/>
        <end position="90"/>
    </location>
</feature>
<dbReference type="EMBL" id="JAQQWE010000003">
    <property type="protein sequence ID" value="KAK7959600.1"/>
    <property type="molecule type" value="Genomic_DNA"/>
</dbReference>
<protein>
    <submittedName>
        <fullName evidence="2">Chromate transporter-domain-containing protein</fullName>
    </submittedName>
</protein>
<evidence type="ECO:0000256" key="1">
    <source>
        <dbReference type="SAM" id="Phobius"/>
    </source>
</evidence>
<evidence type="ECO:0000313" key="2">
    <source>
        <dbReference type="EMBL" id="KAK7959600.1"/>
    </source>
</evidence>
<reference evidence="2 3" key="1">
    <citation type="submission" date="2023-01" db="EMBL/GenBank/DDBJ databases">
        <title>Analysis of 21 Apiospora genomes using comparative genomics revels a genus with tremendous synthesis potential of carbohydrate active enzymes and secondary metabolites.</title>
        <authorList>
            <person name="Sorensen T."/>
        </authorList>
    </citation>
    <scope>NUCLEOTIDE SEQUENCE [LARGE SCALE GENOMIC DNA]</scope>
    <source>
        <strain evidence="2 3">CBS 24483</strain>
    </source>
</reference>
<keyword evidence="1" id="KW-0812">Transmembrane</keyword>
<organism evidence="2 3">
    <name type="scientific">Apiospora aurea</name>
    <dbReference type="NCBI Taxonomy" id="335848"/>
    <lineage>
        <taxon>Eukaryota</taxon>
        <taxon>Fungi</taxon>
        <taxon>Dikarya</taxon>
        <taxon>Ascomycota</taxon>
        <taxon>Pezizomycotina</taxon>
        <taxon>Sordariomycetes</taxon>
        <taxon>Xylariomycetidae</taxon>
        <taxon>Amphisphaeriales</taxon>
        <taxon>Apiosporaceae</taxon>
        <taxon>Apiospora</taxon>
    </lineage>
</organism>
<comment type="caution">
    <text evidence="2">The sequence shown here is derived from an EMBL/GenBank/DDBJ whole genome shotgun (WGS) entry which is preliminary data.</text>
</comment>
<proteinExistence type="predicted"/>
<keyword evidence="3" id="KW-1185">Reference proteome</keyword>
<sequence>MFWKTDIGIIGVFSAVFIAVMVLCGSSSPKPTFLFRLFANMYLAWIMFSGGGRGSPATAQERGGGGVPVTALLGIFLPGIVLVRGTMGVWGGLRSCRWVKSGVRGLIAGAMGLVYTAVYRI</sequence>
<accession>A0ABR1QMM9</accession>
<feature type="transmembrane region" description="Helical" evidence="1">
    <location>
        <begin position="33"/>
        <end position="51"/>
    </location>
</feature>
<dbReference type="PANTHER" id="PTHR33567:SF3">
    <property type="entry name" value="CHROMATE ION TRANSPORTER (EUROFUNG)"/>
    <property type="match status" value="1"/>
</dbReference>
<feature type="transmembrane region" description="Helical" evidence="1">
    <location>
        <begin position="6"/>
        <end position="26"/>
    </location>
</feature>